<dbReference type="EMBL" id="JBHDLN010000023">
    <property type="protein sequence ID" value="MFB0846555.1"/>
    <property type="molecule type" value="Genomic_DNA"/>
</dbReference>
<gene>
    <name evidence="1" type="ORF">ACEU3E_30605</name>
</gene>
<comment type="caution">
    <text evidence="1">The sequence shown here is derived from an EMBL/GenBank/DDBJ whole genome shotgun (WGS) entry which is preliminary data.</text>
</comment>
<evidence type="ECO:0008006" key="3">
    <source>
        <dbReference type="Google" id="ProtNLM"/>
    </source>
</evidence>
<accession>A0ABV4VA80</accession>
<protein>
    <recommendedName>
        <fullName evidence="3">Immunity protein 63 domain-containing protein</fullName>
    </recommendedName>
</protein>
<dbReference type="RefSeq" id="WP_373956505.1">
    <property type="nucleotide sequence ID" value="NZ_JBHDLN010000023.1"/>
</dbReference>
<name>A0ABV4VA80_9BACL</name>
<proteinExistence type="predicted"/>
<keyword evidence="2" id="KW-1185">Reference proteome</keyword>
<evidence type="ECO:0000313" key="1">
    <source>
        <dbReference type="EMBL" id="MFB0846555.1"/>
    </source>
</evidence>
<organism evidence="1 2">
    <name type="scientific">Paenibacillus oleatilyticus</name>
    <dbReference type="NCBI Taxonomy" id="2594886"/>
    <lineage>
        <taxon>Bacteria</taxon>
        <taxon>Bacillati</taxon>
        <taxon>Bacillota</taxon>
        <taxon>Bacilli</taxon>
        <taxon>Bacillales</taxon>
        <taxon>Paenibacillaceae</taxon>
        <taxon>Paenibacillus</taxon>
    </lineage>
</organism>
<evidence type="ECO:0000313" key="2">
    <source>
        <dbReference type="Proteomes" id="UP001575622"/>
    </source>
</evidence>
<dbReference type="Proteomes" id="UP001575622">
    <property type="component" value="Unassembled WGS sequence"/>
</dbReference>
<reference evidence="1 2" key="1">
    <citation type="submission" date="2024-09" db="EMBL/GenBank/DDBJ databases">
        <authorList>
            <person name="Makale K.P.P."/>
            <person name="Makhzoum A."/>
            <person name="Rantong G."/>
            <person name="Rahube T.O."/>
        </authorList>
    </citation>
    <scope>NUCLEOTIDE SEQUENCE [LARGE SCALE GENOMIC DNA]</scope>
    <source>
        <strain evidence="1 2">KM_D13</strain>
    </source>
</reference>
<sequence length="142" mass="16543">MNNLGLLQTKLNDLVELLLTDGVQPADLSDNIFLTSYEEISYKKINGQVIGELTFLENRHSNDIIVKLRYYYSKDKKILKIEEEIANEVKVIWDRDFTEKKLVEEILVILDKFYNKDQISKFIATLPEHLKGKILNTQNIIA</sequence>